<dbReference type="GO" id="GO:0003713">
    <property type="term" value="F:transcription coactivator activity"/>
    <property type="evidence" value="ECO:0000318"/>
    <property type="project" value="GO_Central"/>
</dbReference>
<evidence type="ECO:0000256" key="8">
    <source>
        <dbReference type="ARBA" id="ARBA00023204"/>
    </source>
</evidence>
<evidence type="ECO:0000256" key="3">
    <source>
        <dbReference type="ARBA" id="ARBA00014688"/>
    </source>
</evidence>
<dbReference type="STRING" id="10228.B3RSJ0"/>
<accession>B3RSJ0</accession>
<comment type="similarity">
    <text evidence="2">Belongs to the SFR1/MEI5 family.</text>
</comment>
<evidence type="ECO:0000256" key="7">
    <source>
        <dbReference type="ARBA" id="ARBA00023163"/>
    </source>
</evidence>
<comment type="subcellular location">
    <subcellularLocation>
        <location evidence="1">Nucleus</location>
    </subcellularLocation>
</comment>
<dbReference type="OrthoDB" id="10051617at2759"/>
<keyword evidence="6 11" id="KW-0175">Coiled coil</keyword>
<evidence type="ECO:0000256" key="5">
    <source>
        <dbReference type="ARBA" id="ARBA00023015"/>
    </source>
</evidence>
<gene>
    <name evidence="13" type="ORF">TRIADDRAFT_54614</name>
</gene>
<feature type="compositionally biased region" description="Polar residues" evidence="12">
    <location>
        <begin position="129"/>
        <end position="142"/>
    </location>
</feature>
<feature type="region of interest" description="Disordered" evidence="12">
    <location>
        <begin position="78"/>
        <end position="159"/>
    </location>
</feature>
<keyword evidence="9" id="KW-0539">Nucleus</keyword>
<dbReference type="HOGENOM" id="CLU_1039487_0_0_1"/>
<dbReference type="GO" id="GO:0032798">
    <property type="term" value="C:Swi5-Sfr1 complex"/>
    <property type="evidence" value="ECO:0000318"/>
    <property type="project" value="GO_Central"/>
</dbReference>
<evidence type="ECO:0000256" key="10">
    <source>
        <dbReference type="ARBA" id="ARBA00033234"/>
    </source>
</evidence>
<reference evidence="13 14" key="1">
    <citation type="journal article" date="2008" name="Nature">
        <title>The Trichoplax genome and the nature of placozoans.</title>
        <authorList>
            <person name="Srivastava M."/>
            <person name="Begovic E."/>
            <person name="Chapman J."/>
            <person name="Putnam N.H."/>
            <person name="Hellsten U."/>
            <person name="Kawashima T."/>
            <person name="Kuo A."/>
            <person name="Mitros T."/>
            <person name="Salamov A."/>
            <person name="Carpenter M.L."/>
            <person name="Signorovitch A.Y."/>
            <person name="Moreno M.A."/>
            <person name="Kamm K."/>
            <person name="Grimwood J."/>
            <person name="Schmutz J."/>
            <person name="Shapiro H."/>
            <person name="Grigoriev I.V."/>
            <person name="Buss L.W."/>
            <person name="Schierwater B."/>
            <person name="Dellaporta S.L."/>
            <person name="Rokhsar D.S."/>
        </authorList>
    </citation>
    <scope>NUCLEOTIDE SEQUENCE [LARGE SCALE GENOMIC DNA]</scope>
    <source>
        <strain evidence="13 14">Grell-BS-1999</strain>
    </source>
</reference>
<dbReference type="InterPro" id="IPR042429">
    <property type="entry name" value="SFR1"/>
</dbReference>
<evidence type="ECO:0000313" key="14">
    <source>
        <dbReference type="Proteomes" id="UP000009022"/>
    </source>
</evidence>
<dbReference type="Proteomes" id="UP000009022">
    <property type="component" value="Unassembled WGS sequence"/>
</dbReference>
<dbReference type="PANTHER" id="PTHR28643">
    <property type="entry name" value="SWI5-DEPENDENT RECOMBINATION DNA REPAIR PROTEIN 1 HOMOLOG"/>
    <property type="match status" value="1"/>
</dbReference>
<evidence type="ECO:0000256" key="6">
    <source>
        <dbReference type="ARBA" id="ARBA00023054"/>
    </source>
</evidence>
<feature type="coiled-coil region" evidence="11">
    <location>
        <begin position="175"/>
        <end position="202"/>
    </location>
</feature>
<dbReference type="GeneID" id="6752277"/>
<dbReference type="AlphaFoldDB" id="B3RSJ0"/>
<evidence type="ECO:0000313" key="13">
    <source>
        <dbReference type="EMBL" id="EDV26520.1"/>
    </source>
</evidence>
<name>B3RSJ0_TRIAD</name>
<keyword evidence="5" id="KW-0805">Transcription regulation</keyword>
<dbReference type="EMBL" id="DS985243">
    <property type="protein sequence ID" value="EDV26520.1"/>
    <property type="molecule type" value="Genomic_DNA"/>
</dbReference>
<dbReference type="GO" id="GO:0045893">
    <property type="term" value="P:positive regulation of DNA-templated transcription"/>
    <property type="evidence" value="ECO:0000318"/>
    <property type="project" value="GO_Central"/>
</dbReference>
<dbReference type="eggNOG" id="ENOG502SAW4">
    <property type="taxonomic scope" value="Eukaryota"/>
</dbReference>
<evidence type="ECO:0000256" key="4">
    <source>
        <dbReference type="ARBA" id="ARBA00022763"/>
    </source>
</evidence>
<keyword evidence="8" id="KW-0234">DNA repair</keyword>
<evidence type="ECO:0000256" key="2">
    <source>
        <dbReference type="ARBA" id="ARBA00008729"/>
    </source>
</evidence>
<sequence length="268" mass="30694">MESMDTEDLKAKLLQIFQDNSILTCDSIVQALKDKKFHWNSSLLQVSLQQLVDSKQVYVKVIHQGSQEDQKIYYRKPTPNQANWQSSSSQKKNNPDASAVNSSKKRRSIGLAPANRKKFSSPLLKKSSGTVSNHASKSSTDTTEYHHTTPATSSTEVDTFKMDKENVPESEKCQVQDLLQSKAKLLQIIQEKEDKLRKLKLVKMYHTKTNLDDLDQLILKWRSISQDVAQQLHEKIQIEPRPTMAQFLDAYHIDRNLIQYSADDEAFV</sequence>
<dbReference type="CTD" id="6752277"/>
<evidence type="ECO:0000256" key="11">
    <source>
        <dbReference type="SAM" id="Coils"/>
    </source>
</evidence>
<evidence type="ECO:0000256" key="1">
    <source>
        <dbReference type="ARBA" id="ARBA00004123"/>
    </source>
</evidence>
<keyword evidence="7" id="KW-0804">Transcription</keyword>
<dbReference type="KEGG" id="tad:TRIADDRAFT_54614"/>
<keyword evidence="4" id="KW-0227">DNA damage</keyword>
<dbReference type="GO" id="GO:0000724">
    <property type="term" value="P:double-strand break repair via homologous recombination"/>
    <property type="evidence" value="ECO:0000318"/>
    <property type="project" value="GO_Central"/>
</dbReference>
<evidence type="ECO:0000256" key="12">
    <source>
        <dbReference type="SAM" id="MobiDB-lite"/>
    </source>
</evidence>
<dbReference type="Gene3D" id="6.10.140.1020">
    <property type="match status" value="1"/>
</dbReference>
<organism evidence="13 14">
    <name type="scientific">Trichoplax adhaerens</name>
    <name type="common">Trichoplax reptans</name>
    <dbReference type="NCBI Taxonomy" id="10228"/>
    <lineage>
        <taxon>Eukaryota</taxon>
        <taxon>Metazoa</taxon>
        <taxon>Placozoa</taxon>
        <taxon>Uniplacotomia</taxon>
        <taxon>Trichoplacea</taxon>
        <taxon>Trichoplacidae</taxon>
        <taxon>Trichoplax</taxon>
    </lineage>
</organism>
<proteinExistence type="inferred from homology"/>
<dbReference type="InterPro" id="IPR018468">
    <property type="entry name" value="SFR1/Mei5"/>
</dbReference>
<dbReference type="PhylomeDB" id="B3RSJ0"/>
<dbReference type="Pfam" id="PF10376">
    <property type="entry name" value="Mei5"/>
    <property type="match status" value="1"/>
</dbReference>
<dbReference type="InParanoid" id="B3RSJ0"/>
<dbReference type="PANTHER" id="PTHR28643:SF1">
    <property type="entry name" value="SWI5-DEPENDENT RECOMBINATION DNA REPAIR PROTEIN 1 HOMOLOG"/>
    <property type="match status" value="1"/>
</dbReference>
<dbReference type="RefSeq" id="XP_002110516.1">
    <property type="nucleotide sequence ID" value="XM_002110480.1"/>
</dbReference>
<evidence type="ECO:0000256" key="9">
    <source>
        <dbReference type="ARBA" id="ARBA00023242"/>
    </source>
</evidence>
<keyword evidence="14" id="KW-1185">Reference proteome</keyword>
<protein>
    <recommendedName>
        <fullName evidence="3">Swi5-dependent recombination DNA repair protein 1 homolog</fullName>
    </recommendedName>
    <alternativeName>
        <fullName evidence="10">Meiosis protein 5 homolog</fullName>
    </alternativeName>
</protein>